<dbReference type="GO" id="GO:0008080">
    <property type="term" value="F:N-acetyltransferase activity"/>
    <property type="evidence" value="ECO:0007669"/>
    <property type="project" value="TreeGrafter"/>
</dbReference>
<comment type="caution">
    <text evidence="1">The sequence shown here is derived from an EMBL/GenBank/DDBJ whole genome shotgun (WGS) entry which is preliminary data.</text>
</comment>
<dbReference type="Gene3D" id="3.40.630.30">
    <property type="match status" value="2"/>
</dbReference>
<evidence type="ECO:0000313" key="1">
    <source>
        <dbReference type="EMBL" id="GMS91485.1"/>
    </source>
</evidence>
<proteinExistence type="predicted"/>
<name>A0AAV5TF23_9BILA</name>
<dbReference type="AlphaFoldDB" id="A0AAV5TF23"/>
<protein>
    <recommendedName>
        <fullName evidence="3">N-acetyltransferase domain-containing protein</fullName>
    </recommendedName>
</protein>
<dbReference type="Proteomes" id="UP001432027">
    <property type="component" value="Unassembled WGS sequence"/>
</dbReference>
<dbReference type="PANTHER" id="PTHR20905:SF30">
    <property type="entry name" value="N-ACETYLTRANSFERASE DOMAIN-CONTAINING PROTEIN"/>
    <property type="match status" value="1"/>
</dbReference>
<dbReference type="PANTHER" id="PTHR20905">
    <property type="entry name" value="N-ACETYLTRANSFERASE-RELATED"/>
    <property type="match status" value="1"/>
</dbReference>
<keyword evidence="2" id="KW-1185">Reference proteome</keyword>
<accession>A0AAV5TF23</accession>
<organism evidence="1 2">
    <name type="scientific">Pristionchus entomophagus</name>
    <dbReference type="NCBI Taxonomy" id="358040"/>
    <lineage>
        <taxon>Eukaryota</taxon>
        <taxon>Metazoa</taxon>
        <taxon>Ecdysozoa</taxon>
        <taxon>Nematoda</taxon>
        <taxon>Chromadorea</taxon>
        <taxon>Rhabditida</taxon>
        <taxon>Rhabditina</taxon>
        <taxon>Diplogasteromorpha</taxon>
        <taxon>Diplogasteroidea</taxon>
        <taxon>Neodiplogasteridae</taxon>
        <taxon>Pristionchus</taxon>
    </lineage>
</organism>
<reference evidence="1" key="1">
    <citation type="submission" date="2023-10" db="EMBL/GenBank/DDBJ databases">
        <title>Genome assembly of Pristionchus species.</title>
        <authorList>
            <person name="Yoshida K."/>
            <person name="Sommer R.J."/>
        </authorList>
    </citation>
    <scope>NUCLEOTIDE SEQUENCE</scope>
    <source>
        <strain evidence="1">RS0144</strain>
    </source>
</reference>
<dbReference type="EMBL" id="BTSX01000003">
    <property type="protein sequence ID" value="GMS91485.1"/>
    <property type="molecule type" value="Genomic_DNA"/>
</dbReference>
<evidence type="ECO:0000313" key="2">
    <source>
        <dbReference type="Proteomes" id="UP001432027"/>
    </source>
</evidence>
<gene>
    <name evidence="1" type="ORF">PENTCL1PPCAC_13660</name>
</gene>
<evidence type="ECO:0008006" key="3">
    <source>
        <dbReference type="Google" id="ProtNLM"/>
    </source>
</evidence>
<sequence>MDAVRTSIAKIDDIDEMHEFMLNYFRLEASLSVAMGLTREQSDQGFRVFRNRIVGLNLAAVVEHGKVESYLNETRYKCSQEYTPGQSSTKWKLIPSDASKLLYVEVISVDERYRGRRLAQMFAKIGYIVLREIRLDEFLGNDGKPVFVCPDGTSTAQLVFKRF</sequence>